<dbReference type="Proteomes" id="UP001138661">
    <property type="component" value="Unassembled WGS sequence"/>
</dbReference>
<dbReference type="AlphaFoldDB" id="A0A9X1FVL8"/>
<keyword evidence="2" id="KW-1185">Reference proteome</keyword>
<proteinExistence type="predicted"/>
<evidence type="ECO:0000313" key="2">
    <source>
        <dbReference type="Proteomes" id="UP001138661"/>
    </source>
</evidence>
<accession>A0A9X1FVL8</accession>
<dbReference type="EMBL" id="JAHXDN010000003">
    <property type="protein sequence ID" value="MBW4708431.1"/>
    <property type="molecule type" value="Genomic_DNA"/>
</dbReference>
<dbReference type="RefSeq" id="WP_219502266.1">
    <property type="nucleotide sequence ID" value="NZ_JAHXDN010000003.1"/>
</dbReference>
<dbReference type="PANTHER" id="PTHR39328:SF1">
    <property type="entry name" value="BLL2871 PROTEIN"/>
    <property type="match status" value="1"/>
</dbReference>
<dbReference type="Pfam" id="PF06267">
    <property type="entry name" value="DUF1028"/>
    <property type="match status" value="1"/>
</dbReference>
<gene>
    <name evidence="1" type="ORF">KX928_11610</name>
</gene>
<organism evidence="1 2">
    <name type="scientific">Roseobacter insulae</name>
    <dbReference type="NCBI Taxonomy" id="2859783"/>
    <lineage>
        <taxon>Bacteria</taxon>
        <taxon>Pseudomonadati</taxon>
        <taxon>Pseudomonadota</taxon>
        <taxon>Alphaproteobacteria</taxon>
        <taxon>Rhodobacterales</taxon>
        <taxon>Roseobacteraceae</taxon>
        <taxon>Roseobacter</taxon>
    </lineage>
</organism>
<comment type="caution">
    <text evidence="1">The sequence shown here is derived from an EMBL/GenBank/DDBJ whole genome shotgun (WGS) entry which is preliminary data.</text>
</comment>
<dbReference type="InterPro" id="IPR010430">
    <property type="entry name" value="DUF1028"/>
</dbReference>
<sequence length="247" mass="26176">MTWSLIARDAEGSVGLIVASKFFACGAVVPYLCAQGAVASQAFCNPVWGTEGRDRLNAGEPARAVLADLVARDEGRAIRQAHMMDAAGDFAAHTGADCVEWAGHLQGHDHSVAGNMLAGPGVLRATSEAFQAGADLPFAERLIVAMQAGEDAGGDKRGRQAAGLVIHRGEAHPWLDLRADDHADPLAELSRLWSVAQERYVHFAKGMPTAARFSGVPTRDEIDADIAAAEARRKARGKTSQSHAVEY</sequence>
<reference evidence="1" key="1">
    <citation type="submission" date="2021-07" db="EMBL/GenBank/DDBJ databases">
        <title>Roseobacter insulae sp. nov., isolated from a tidal flat.</title>
        <authorList>
            <person name="Park S."/>
            <person name="Yoon J.-H."/>
        </authorList>
    </citation>
    <scope>NUCLEOTIDE SEQUENCE</scope>
    <source>
        <strain evidence="1">YSTF-M11</strain>
    </source>
</reference>
<name>A0A9X1FVL8_9RHOB</name>
<protein>
    <submittedName>
        <fullName evidence="1">DUF1028 domain-containing protein</fullName>
    </submittedName>
</protein>
<dbReference type="PANTHER" id="PTHR39328">
    <property type="entry name" value="BLL2871 PROTEIN"/>
    <property type="match status" value="1"/>
</dbReference>
<evidence type="ECO:0000313" key="1">
    <source>
        <dbReference type="EMBL" id="MBW4708431.1"/>
    </source>
</evidence>